<dbReference type="AlphaFoldDB" id="A0ABD3SE03"/>
<protein>
    <submittedName>
        <fullName evidence="1">Uncharacterized protein</fullName>
    </submittedName>
</protein>
<keyword evidence="2" id="KW-1185">Reference proteome</keyword>
<accession>A0ABD3SE03</accession>
<gene>
    <name evidence="1" type="ORF">ACHAXA_009572</name>
</gene>
<evidence type="ECO:0000313" key="1">
    <source>
        <dbReference type="EMBL" id="KAL3822690.1"/>
    </source>
</evidence>
<dbReference type="Proteomes" id="UP001530377">
    <property type="component" value="Unassembled WGS sequence"/>
</dbReference>
<dbReference type="EMBL" id="JALLPB020000058">
    <property type="protein sequence ID" value="KAL3822690.1"/>
    <property type="molecule type" value="Genomic_DNA"/>
</dbReference>
<reference evidence="1 2" key="1">
    <citation type="submission" date="2024-10" db="EMBL/GenBank/DDBJ databases">
        <title>Updated reference genomes for cyclostephanoid diatoms.</title>
        <authorList>
            <person name="Roberts W.R."/>
            <person name="Alverson A.J."/>
        </authorList>
    </citation>
    <scope>NUCLEOTIDE SEQUENCE [LARGE SCALE GENOMIC DNA]</scope>
    <source>
        <strain evidence="1 2">AJA228-03</strain>
    </source>
</reference>
<name>A0ABD3SE03_9STRA</name>
<organism evidence="1 2">
    <name type="scientific">Cyclostephanos tholiformis</name>
    <dbReference type="NCBI Taxonomy" id="382380"/>
    <lineage>
        <taxon>Eukaryota</taxon>
        <taxon>Sar</taxon>
        <taxon>Stramenopiles</taxon>
        <taxon>Ochrophyta</taxon>
        <taxon>Bacillariophyta</taxon>
        <taxon>Coscinodiscophyceae</taxon>
        <taxon>Thalassiosirophycidae</taxon>
        <taxon>Stephanodiscales</taxon>
        <taxon>Stephanodiscaceae</taxon>
        <taxon>Cyclostephanos</taxon>
    </lineage>
</organism>
<evidence type="ECO:0000313" key="2">
    <source>
        <dbReference type="Proteomes" id="UP001530377"/>
    </source>
</evidence>
<sequence>MLSIENKLDDMAETAAFEAGGYPALWKYKAWKMYEAVSSGECCK</sequence>
<proteinExistence type="predicted"/>
<comment type="caution">
    <text evidence="1">The sequence shown here is derived from an EMBL/GenBank/DDBJ whole genome shotgun (WGS) entry which is preliminary data.</text>
</comment>